<keyword evidence="3" id="KW-0539">Nucleus</keyword>
<dbReference type="InterPro" id="IPR039781">
    <property type="entry name" value="Rad21/Rec8-like"/>
</dbReference>
<dbReference type="PANTHER" id="PTHR12585:SF69">
    <property type="entry name" value="FI11703P"/>
    <property type="match status" value="1"/>
</dbReference>
<proteinExistence type="inferred from homology"/>
<protein>
    <recommendedName>
        <fullName evidence="8">Rad21/Rec8-like protein N-terminal domain-containing protein</fullName>
    </recommendedName>
</protein>
<evidence type="ECO:0000259" key="4">
    <source>
        <dbReference type="Pfam" id="PF04824"/>
    </source>
</evidence>
<dbReference type="Pfam" id="PF04824">
    <property type="entry name" value="Rad21_Rec8"/>
    <property type="match status" value="1"/>
</dbReference>
<dbReference type="InterPro" id="IPR006910">
    <property type="entry name" value="Rad21_Rec8_N"/>
</dbReference>
<dbReference type="Proteomes" id="UP000001460">
    <property type="component" value="Unassembled WGS sequence"/>
</dbReference>
<comment type="subcellular location">
    <subcellularLocation>
        <location evidence="1">Nucleus</location>
    </subcellularLocation>
</comment>
<evidence type="ECO:0008006" key="8">
    <source>
        <dbReference type="Google" id="ProtNLM"/>
    </source>
</evidence>
<comment type="similarity">
    <text evidence="2">Belongs to the rad21 family.</text>
</comment>
<organism evidence="6 7">
    <name type="scientific">Cryptosporidium muris (strain RN66)</name>
    <dbReference type="NCBI Taxonomy" id="441375"/>
    <lineage>
        <taxon>Eukaryota</taxon>
        <taxon>Sar</taxon>
        <taxon>Alveolata</taxon>
        <taxon>Apicomplexa</taxon>
        <taxon>Conoidasida</taxon>
        <taxon>Coccidia</taxon>
        <taxon>Eucoccidiorida</taxon>
        <taxon>Eimeriorina</taxon>
        <taxon>Cryptosporidiidae</taxon>
        <taxon>Cryptosporidium</taxon>
    </lineage>
</organism>
<dbReference type="GeneID" id="6997205"/>
<feature type="domain" description="Rad21/Rec8-like protein C-terminal eukaryotic" evidence="4">
    <location>
        <begin position="545"/>
        <end position="591"/>
    </location>
</feature>
<dbReference type="InterPro" id="IPR023093">
    <property type="entry name" value="ScpA-like_C"/>
</dbReference>
<dbReference type="AlphaFoldDB" id="B6AHP3"/>
<reference evidence="6" key="1">
    <citation type="submission" date="2008-06" db="EMBL/GenBank/DDBJ databases">
        <authorList>
            <person name="Lorenzi H."/>
            <person name="Inman J."/>
            <person name="Miller J."/>
            <person name="Schobel S."/>
            <person name="Amedeo P."/>
            <person name="Caler E.V."/>
            <person name="da Silva J."/>
        </authorList>
    </citation>
    <scope>NUCLEOTIDE SEQUENCE [LARGE SCALE GENOMIC DNA]</scope>
    <source>
        <strain evidence="6">RN66</strain>
    </source>
</reference>
<dbReference type="Pfam" id="PF04825">
    <property type="entry name" value="Rad21_Rec8_N"/>
    <property type="match status" value="1"/>
</dbReference>
<dbReference type="PANTHER" id="PTHR12585">
    <property type="entry name" value="SCC1 / RAD21 FAMILY MEMBER"/>
    <property type="match status" value="1"/>
</dbReference>
<evidence type="ECO:0000256" key="1">
    <source>
        <dbReference type="ARBA" id="ARBA00004123"/>
    </source>
</evidence>
<sequence>MNKLSSRLEDPISKYVSDGNLANIWLVAYCDRRLKKRDLMDINLQDGIKEIIQKISEEWVPLRISCALLTGIVKVYHHKVEFLDIKCSDVLSKMQNFHSDHNSLTKMASQPATKKGNNNFNNLVSQEDINKTLDIINSQNTNLLDILPLSNSGEHARIIPKSEDSQLSQSQISLHTIEPIIFDMEFEDFINNGCETINVEVDNTISESLQMLDDVEKRRGDMTNPMDIIAKGLEEIDSTQRTKLDNPDIDLSSSALNSPEFSRINVRSSFGTLENSTPNTRYQSIGGLSETFEAQNDSTTNYFEMGISQINQIPKVYSNNDCIDNVQVIKVAKETSLVKTFSLKRRRKILDLPLDKDLQLSNKELKVDISYISSVEKIKNFYKGTSSSLLFTNQINNLQTLPLLTFLSGSSRKRKSIQVNSVDSDTNTWNYERSYAKSVEDDTFEQNGYNSCFLKSTDKAEYSEIEKENDAEFQAIPLTPVRSKYQNDDFELIYTPWTKYGSQGRGYYDVSPLFNKSGQEEVNLLSSRAAKTMHFLNTKFSESSTLSLHELVGNKPASVVAPIFVELLHLKSKSFIDIKQDIPYGEILIFPSK</sequence>
<dbReference type="STRING" id="441375.B6AHP3"/>
<evidence type="ECO:0000256" key="2">
    <source>
        <dbReference type="ARBA" id="ARBA00009870"/>
    </source>
</evidence>
<dbReference type="RefSeq" id="XP_002142087.1">
    <property type="nucleotide sequence ID" value="XM_002142051.1"/>
</dbReference>
<dbReference type="GO" id="GO:0007062">
    <property type="term" value="P:sister chromatid cohesion"/>
    <property type="evidence" value="ECO:0007669"/>
    <property type="project" value="InterPro"/>
</dbReference>
<evidence type="ECO:0000259" key="5">
    <source>
        <dbReference type="Pfam" id="PF04825"/>
    </source>
</evidence>
<name>B6AHP3_CRYMR</name>
<dbReference type="EMBL" id="DS989734">
    <property type="protein sequence ID" value="EEA07738.1"/>
    <property type="molecule type" value="Genomic_DNA"/>
</dbReference>
<dbReference type="VEuPathDB" id="CryptoDB:CMU_006610"/>
<dbReference type="GO" id="GO:0003682">
    <property type="term" value="F:chromatin binding"/>
    <property type="evidence" value="ECO:0007669"/>
    <property type="project" value="TreeGrafter"/>
</dbReference>
<dbReference type="GO" id="GO:1990414">
    <property type="term" value="P:replication-born double-strand break repair via sister chromatid exchange"/>
    <property type="evidence" value="ECO:0007669"/>
    <property type="project" value="TreeGrafter"/>
</dbReference>
<dbReference type="SUPFAM" id="SSF46785">
    <property type="entry name" value="Winged helix' DNA-binding domain"/>
    <property type="match status" value="1"/>
</dbReference>
<keyword evidence="7" id="KW-1185">Reference proteome</keyword>
<gene>
    <name evidence="6" type="ORF">CMU_006610</name>
</gene>
<accession>B6AHP3</accession>
<dbReference type="OrthoDB" id="10071381at2759"/>
<feature type="domain" description="Rad21/Rec8-like protein N-terminal" evidence="5">
    <location>
        <begin position="18"/>
        <end position="106"/>
    </location>
</feature>
<evidence type="ECO:0000256" key="3">
    <source>
        <dbReference type="ARBA" id="ARBA00023242"/>
    </source>
</evidence>
<dbReference type="InterPro" id="IPR006909">
    <property type="entry name" value="Rad21/Rec8_C_eu"/>
</dbReference>
<dbReference type="InterPro" id="IPR036390">
    <property type="entry name" value="WH_DNA-bd_sf"/>
</dbReference>
<dbReference type="GO" id="GO:0005634">
    <property type="term" value="C:nucleus"/>
    <property type="evidence" value="ECO:0007669"/>
    <property type="project" value="UniProtKB-SubCell"/>
</dbReference>
<dbReference type="Gene3D" id="1.10.10.580">
    <property type="entry name" value="Structural maintenance of chromosome 1. Chain E"/>
    <property type="match status" value="1"/>
</dbReference>
<dbReference type="GO" id="GO:0008278">
    <property type="term" value="C:cohesin complex"/>
    <property type="evidence" value="ECO:0007669"/>
    <property type="project" value="InterPro"/>
</dbReference>
<evidence type="ECO:0000313" key="6">
    <source>
        <dbReference type="EMBL" id="EEA07738.1"/>
    </source>
</evidence>
<evidence type="ECO:0000313" key="7">
    <source>
        <dbReference type="Proteomes" id="UP000001460"/>
    </source>
</evidence>